<keyword evidence="5" id="KW-0813">Transport</keyword>
<feature type="transmembrane region" description="Helical" evidence="9">
    <location>
        <begin position="12"/>
        <end position="36"/>
    </location>
</feature>
<dbReference type="GO" id="GO:0000324">
    <property type="term" value="C:fungal-type vacuole"/>
    <property type="evidence" value="ECO:0007669"/>
    <property type="project" value="TreeGrafter"/>
</dbReference>
<dbReference type="GO" id="GO:0005886">
    <property type="term" value="C:plasma membrane"/>
    <property type="evidence" value="ECO:0007669"/>
    <property type="project" value="UniProtKB-SubCell"/>
</dbReference>
<evidence type="ECO:0000256" key="3">
    <source>
        <dbReference type="ARBA" id="ARBA00022692"/>
    </source>
</evidence>
<evidence type="ECO:0000256" key="9">
    <source>
        <dbReference type="SAM" id="Phobius"/>
    </source>
</evidence>
<evidence type="ECO:0000313" key="10">
    <source>
        <dbReference type="EMBL" id="RCK66791.1"/>
    </source>
</evidence>
<feature type="transmembrane region" description="Helical" evidence="9">
    <location>
        <begin position="114"/>
        <end position="143"/>
    </location>
</feature>
<evidence type="ECO:0000256" key="6">
    <source>
        <dbReference type="ARBA" id="ARBA00023136"/>
    </source>
</evidence>
<dbReference type="Proteomes" id="UP000253472">
    <property type="component" value="Unassembled WGS sequence"/>
</dbReference>
<comment type="caution">
    <text evidence="10">The sequence shown here is derived from an EMBL/GenBank/DDBJ whole genome shotgun (WGS) entry which is preliminary data.</text>
</comment>
<dbReference type="AlphaFoldDB" id="A0A367YP57"/>
<feature type="transmembrane region" description="Helical" evidence="9">
    <location>
        <begin position="235"/>
        <end position="256"/>
    </location>
</feature>
<sequence>MTTVYYSSNRPLYQYGTPVAYTLMYGFIFLYFTIMWTKSKYWWFNIMFTTGFLFKFGYFLISILVLEADATWTYSIVAYVFYYIAPVFVMSGVYYTVAKLVVAYGREFSALPPIWWILVFTTIDIIVLPLQGASIGVYASYAYENSYYVARGLEIAKAIIQLIEIIIFFILWFHFLSRVYFKTTINGPNRAHALSGNVFNFFRLLFNVSSVRNYKGNYMDRKFNSRYYNIRHKTLFAWFPLAITIVMFVVAVLSIFRIVEVSYNFDTRTRRLLNQLLVYVFGAAAMSVCGIVFVLFHPYWVFGKENQVSIIGGDRSNPENFRVNGLEEGSNEDNSKYVF</sequence>
<evidence type="ECO:0000313" key="11">
    <source>
        <dbReference type="Proteomes" id="UP000253472"/>
    </source>
</evidence>
<dbReference type="Pfam" id="PF04479">
    <property type="entry name" value="RTA1"/>
    <property type="match status" value="1"/>
</dbReference>
<gene>
    <name evidence="10" type="primary">RSB1_2</name>
    <name evidence="10" type="ORF">Cantr_02873</name>
</gene>
<feature type="transmembrane region" description="Helical" evidence="9">
    <location>
        <begin position="42"/>
        <end position="65"/>
    </location>
</feature>
<keyword evidence="4 9" id="KW-1133">Transmembrane helix</keyword>
<dbReference type="GO" id="GO:0006869">
    <property type="term" value="P:lipid transport"/>
    <property type="evidence" value="ECO:0007669"/>
    <property type="project" value="UniProtKB-KW"/>
</dbReference>
<evidence type="ECO:0000256" key="7">
    <source>
        <dbReference type="ARBA" id="ARBA00037472"/>
    </source>
</evidence>
<keyword evidence="5" id="KW-0445">Lipid transport</keyword>
<accession>A0A367YP57</accession>
<name>A0A367YP57_9ASCO</name>
<evidence type="ECO:0000256" key="2">
    <source>
        <dbReference type="ARBA" id="ARBA00009969"/>
    </source>
</evidence>
<reference evidence="10 11" key="1">
    <citation type="submission" date="2018-06" db="EMBL/GenBank/DDBJ databases">
        <title>Whole genome sequencing of Candida tropicalis (genome annotated by CSBL at Korea University).</title>
        <authorList>
            <person name="Ahn J."/>
        </authorList>
    </citation>
    <scope>NUCLEOTIDE SEQUENCE [LARGE SCALE GENOMIC DNA]</scope>
    <source>
        <strain evidence="10 11">ATCC 20962</strain>
    </source>
</reference>
<dbReference type="InterPro" id="IPR007568">
    <property type="entry name" value="RTA1"/>
</dbReference>
<dbReference type="OrthoDB" id="3358017at2759"/>
<dbReference type="STRING" id="5486.A0A367YP57"/>
<feature type="transmembrane region" description="Helical" evidence="9">
    <location>
        <begin position="155"/>
        <end position="175"/>
    </location>
</feature>
<keyword evidence="11" id="KW-1185">Reference proteome</keyword>
<feature type="transmembrane region" description="Helical" evidence="9">
    <location>
        <begin position="72"/>
        <end position="94"/>
    </location>
</feature>
<protein>
    <recommendedName>
        <fullName evidence="8">Sphingoid long-chain base transporter RSB1</fullName>
    </recommendedName>
</protein>
<feature type="transmembrane region" description="Helical" evidence="9">
    <location>
        <begin position="276"/>
        <end position="296"/>
    </location>
</feature>
<comment type="similarity">
    <text evidence="2">Belongs to the lipid-translocating exporter (LTE) (TC 9.A.26.1) family.</text>
</comment>
<evidence type="ECO:0000256" key="4">
    <source>
        <dbReference type="ARBA" id="ARBA00022989"/>
    </source>
</evidence>
<dbReference type="EMBL" id="QLNQ01000001">
    <property type="protein sequence ID" value="RCK66791.1"/>
    <property type="molecule type" value="Genomic_DNA"/>
</dbReference>
<evidence type="ECO:0000256" key="8">
    <source>
        <dbReference type="ARBA" id="ARBA00041117"/>
    </source>
</evidence>
<evidence type="ECO:0000256" key="1">
    <source>
        <dbReference type="ARBA" id="ARBA00004651"/>
    </source>
</evidence>
<dbReference type="PANTHER" id="PTHR31465:SF9">
    <property type="entry name" value="SPHINGOID LONG-CHAIN BASE TRANSPORTER RSB1"/>
    <property type="match status" value="1"/>
</dbReference>
<dbReference type="PANTHER" id="PTHR31465">
    <property type="entry name" value="PROTEIN RTA1-RELATED"/>
    <property type="match status" value="1"/>
</dbReference>
<keyword evidence="3 9" id="KW-0812">Transmembrane</keyword>
<keyword evidence="6 9" id="KW-0472">Membrane</keyword>
<organism evidence="10 11">
    <name type="scientific">Candida viswanathii</name>
    <dbReference type="NCBI Taxonomy" id="5486"/>
    <lineage>
        <taxon>Eukaryota</taxon>
        <taxon>Fungi</taxon>
        <taxon>Dikarya</taxon>
        <taxon>Ascomycota</taxon>
        <taxon>Saccharomycotina</taxon>
        <taxon>Pichiomycetes</taxon>
        <taxon>Debaryomycetaceae</taxon>
        <taxon>Candida/Lodderomyces clade</taxon>
        <taxon>Candida</taxon>
    </lineage>
</organism>
<proteinExistence type="inferred from homology"/>
<comment type="function">
    <text evidence="7">Catalyzes the ATP-dependent translocation of sphingoid long-chain bases (LCBs) from the cytoplasmic site toward the extracytoplasmic side of the membrane (flip-flop). Involved in the establishment of the functional lipid asymmetry of the plasma membrane. Regulates intracellular levels of LCBs, sphingolipid precursors that are growth inhibitory at increased levels.</text>
</comment>
<comment type="subcellular location">
    <subcellularLocation>
        <location evidence="1">Cell membrane</location>
        <topology evidence="1">Multi-pass membrane protein</topology>
    </subcellularLocation>
</comment>
<evidence type="ECO:0000256" key="5">
    <source>
        <dbReference type="ARBA" id="ARBA00023055"/>
    </source>
</evidence>